<evidence type="ECO:0000313" key="2">
    <source>
        <dbReference type="EMBL" id="OAD65027.1"/>
    </source>
</evidence>
<evidence type="ECO:0008006" key="5">
    <source>
        <dbReference type="Google" id="ProtNLM"/>
    </source>
</evidence>
<evidence type="ECO:0000313" key="3">
    <source>
        <dbReference type="Proteomes" id="UP000077280"/>
    </source>
</evidence>
<reference evidence="1" key="2">
    <citation type="submission" date="2019-10" db="EMBL/GenBank/DDBJ databases">
        <title>Malate fermentation in French cider.</title>
        <authorList>
            <person name="Cousin F.J."/>
            <person name="Medina Fernandez S."/>
            <person name="Misery B."/>
            <person name="Laplace J.-M."/>
            <person name="Cretenet M."/>
        </authorList>
    </citation>
    <scope>NUCLEOTIDE SEQUENCE</scope>
    <source>
        <strain evidence="1">UCMA15901</strain>
    </source>
</reference>
<dbReference type="SUPFAM" id="SSF51430">
    <property type="entry name" value="NAD(P)-linked oxidoreductase"/>
    <property type="match status" value="1"/>
</dbReference>
<reference evidence="2 3" key="1">
    <citation type="submission" date="2016-05" db="EMBL/GenBank/DDBJ databases">
        <title>Draft genome sequence of Pediococcus parvulus 2.6, a probiotic beta-glucan producer strain.</title>
        <authorList>
            <person name="Mohedano M.L."/>
            <person name="Perez-Ramos A."/>
            <person name="Duenas M.T."/>
            <person name="Lamontanara A."/>
            <person name="Orru L."/>
            <person name="Spano G."/>
            <person name="Capozzi V."/>
            <person name="Lopez P."/>
        </authorList>
    </citation>
    <scope>NUCLEOTIDE SEQUENCE [LARGE SCALE GENOMIC DNA]</scope>
    <source>
        <strain evidence="2 3">2.6</strain>
    </source>
</reference>
<proteinExistence type="predicted"/>
<dbReference type="EMBL" id="LXND01000001">
    <property type="protein sequence ID" value="OAD65027.1"/>
    <property type="molecule type" value="Genomic_DNA"/>
</dbReference>
<evidence type="ECO:0000313" key="1">
    <source>
        <dbReference type="EMBL" id="MDV7694837.1"/>
    </source>
</evidence>
<protein>
    <recommendedName>
        <fullName evidence="5">NADP-dependent oxidoreductase domain-containing protein</fullName>
    </recommendedName>
</protein>
<dbReference type="Gene3D" id="3.20.20.100">
    <property type="entry name" value="NADP-dependent oxidoreductase domain"/>
    <property type="match status" value="1"/>
</dbReference>
<name>A0A176TMI2_9LACO</name>
<accession>A0A176TMI2</accession>
<dbReference type="OrthoDB" id="162563at2"/>
<dbReference type="Proteomes" id="UP001275867">
    <property type="component" value="Unassembled WGS sequence"/>
</dbReference>
<dbReference type="Proteomes" id="UP000077280">
    <property type="component" value="Unassembled WGS sequence"/>
</dbReference>
<organism evidence="1 4">
    <name type="scientific">Pediococcus parvulus</name>
    <dbReference type="NCBI Taxonomy" id="54062"/>
    <lineage>
        <taxon>Bacteria</taxon>
        <taxon>Bacillati</taxon>
        <taxon>Bacillota</taxon>
        <taxon>Bacilli</taxon>
        <taxon>Lactobacillales</taxon>
        <taxon>Lactobacillaceae</taxon>
        <taxon>Pediococcus</taxon>
    </lineage>
</organism>
<dbReference type="EMBL" id="WERX01000026">
    <property type="protein sequence ID" value="MDV7694837.1"/>
    <property type="molecule type" value="Genomic_DNA"/>
</dbReference>
<sequence>MAAKYKVSVPQLAIRYDWQLGTVVLPKTVNPEHMKTNAELDFEILDDDMATLKQVKPLNYGSASVDPVFGGKLKSYDGQTGSENK</sequence>
<comment type="caution">
    <text evidence="1">The sequence shown here is derived from an EMBL/GenBank/DDBJ whole genome shotgun (WGS) entry which is preliminary data.</text>
</comment>
<gene>
    <name evidence="2" type="ORF">A7K95_00235</name>
    <name evidence="1" type="ORF">GA842_08165</name>
</gene>
<evidence type="ECO:0000313" key="4">
    <source>
        <dbReference type="Proteomes" id="UP001275867"/>
    </source>
</evidence>
<keyword evidence="3" id="KW-1185">Reference proteome</keyword>
<dbReference type="InterPro" id="IPR036812">
    <property type="entry name" value="NAD(P)_OxRdtase_dom_sf"/>
</dbReference>
<dbReference type="AlphaFoldDB" id="A0A176TMI2"/>